<gene>
    <name evidence="1" type="ORF">PREVCOP_05535</name>
</gene>
<keyword evidence="2" id="KW-1185">Reference proteome</keyword>
<organism evidence="1 2">
    <name type="scientific">Segatella copri DSM 18205</name>
    <dbReference type="NCBI Taxonomy" id="537011"/>
    <lineage>
        <taxon>Bacteria</taxon>
        <taxon>Pseudomonadati</taxon>
        <taxon>Bacteroidota</taxon>
        <taxon>Bacteroidia</taxon>
        <taxon>Bacteroidales</taxon>
        <taxon>Prevotellaceae</taxon>
        <taxon>Segatella</taxon>
    </lineage>
</organism>
<dbReference type="PaxDb" id="537011-PREVCOP_05535"/>
<accession>D1PE87</accession>
<proteinExistence type="predicted"/>
<comment type="caution">
    <text evidence="1">The sequence shown here is derived from an EMBL/GenBank/DDBJ whole genome shotgun (WGS) entry which is preliminary data.</text>
</comment>
<reference evidence="1" key="1">
    <citation type="submission" date="2009-11" db="EMBL/GenBank/DDBJ databases">
        <authorList>
            <person name="Weinstock G."/>
            <person name="Sodergren E."/>
            <person name="Clifton S."/>
            <person name="Fulton L."/>
            <person name="Fulton B."/>
            <person name="Courtney L."/>
            <person name="Fronick C."/>
            <person name="Harrison M."/>
            <person name="Strong C."/>
            <person name="Farmer C."/>
            <person name="Delahaunty K."/>
            <person name="Markovic C."/>
            <person name="Hall O."/>
            <person name="Minx P."/>
            <person name="Tomlinson C."/>
            <person name="Mitreva M."/>
            <person name="Nelson J."/>
            <person name="Hou S."/>
            <person name="Wollam A."/>
            <person name="Pepin K.H."/>
            <person name="Johnson M."/>
            <person name="Bhonagiri V."/>
            <person name="Nash W.E."/>
            <person name="Warren W."/>
            <person name="Chinwalla A."/>
            <person name="Mardis E.R."/>
            <person name="Wilson R.K."/>
        </authorList>
    </citation>
    <scope>NUCLEOTIDE SEQUENCE [LARGE SCALE GENOMIC DNA]</scope>
    <source>
        <strain evidence="1">DSM 18205</strain>
    </source>
</reference>
<sequence>MIQMSKPHTIYGIRRRFVFLQIKEHELWYLPEQLKCPYKYALIRVKMGMWKYTNIWDR</sequence>
<dbReference type="EMBL" id="ACBX02000022">
    <property type="protein sequence ID" value="EFB34955.1"/>
    <property type="molecule type" value="Genomic_DNA"/>
</dbReference>
<name>D1PE87_9BACT</name>
<dbReference type="HOGENOM" id="CLU_2975472_0_0_10"/>
<evidence type="ECO:0000313" key="1">
    <source>
        <dbReference type="EMBL" id="EFB34955.1"/>
    </source>
</evidence>
<dbReference type="Proteomes" id="UP000004477">
    <property type="component" value="Unassembled WGS sequence"/>
</dbReference>
<protein>
    <submittedName>
        <fullName evidence="1">Uncharacterized protein</fullName>
    </submittedName>
</protein>
<dbReference type="AlphaFoldDB" id="D1PE87"/>
<dbReference type="STRING" id="537011.PREVCOP_05535"/>
<evidence type="ECO:0000313" key="2">
    <source>
        <dbReference type="Proteomes" id="UP000004477"/>
    </source>
</evidence>